<dbReference type="EMBL" id="SDPU01000023">
    <property type="protein sequence ID" value="RYU11500.1"/>
    <property type="molecule type" value="Genomic_DNA"/>
</dbReference>
<gene>
    <name evidence="1" type="ORF">ETU37_13080</name>
</gene>
<comment type="caution">
    <text evidence="1">The sequence shown here is derived from an EMBL/GenBank/DDBJ whole genome shotgun (WGS) entry which is preliminary data.</text>
</comment>
<dbReference type="SUPFAM" id="SSF50475">
    <property type="entry name" value="FMN-binding split barrel"/>
    <property type="match status" value="1"/>
</dbReference>
<dbReference type="AlphaFoldDB" id="A0A4Q5IZ78"/>
<name>A0A4Q5IZ78_9ACTN</name>
<dbReference type="RefSeq" id="WP_129987775.1">
    <property type="nucleotide sequence ID" value="NZ_SDPU01000023.1"/>
</dbReference>
<keyword evidence="2" id="KW-1185">Reference proteome</keyword>
<organism evidence="1 2">
    <name type="scientific">Nocardioides iriomotensis</name>
    <dbReference type="NCBI Taxonomy" id="715784"/>
    <lineage>
        <taxon>Bacteria</taxon>
        <taxon>Bacillati</taxon>
        <taxon>Actinomycetota</taxon>
        <taxon>Actinomycetes</taxon>
        <taxon>Propionibacteriales</taxon>
        <taxon>Nocardioidaceae</taxon>
        <taxon>Nocardioides</taxon>
    </lineage>
</organism>
<evidence type="ECO:0000313" key="1">
    <source>
        <dbReference type="EMBL" id="RYU11500.1"/>
    </source>
</evidence>
<accession>A0A4Q5IZ78</accession>
<reference evidence="1 2" key="1">
    <citation type="submission" date="2019-01" db="EMBL/GenBank/DDBJ databases">
        <title>Nocardioides guangzhouensis sp. nov., an actinobacterium isolated from soil.</title>
        <authorList>
            <person name="Fu Y."/>
            <person name="Cai Y."/>
            <person name="Lin Z."/>
            <person name="Chen P."/>
        </authorList>
    </citation>
    <scope>NUCLEOTIDE SEQUENCE [LARGE SCALE GENOMIC DNA]</scope>
    <source>
        <strain evidence="1 2">NBRC 105384</strain>
    </source>
</reference>
<dbReference type="Proteomes" id="UP000291189">
    <property type="component" value="Unassembled WGS sequence"/>
</dbReference>
<dbReference type="InterPro" id="IPR024747">
    <property type="entry name" value="Pyridox_Oxase-rel"/>
</dbReference>
<evidence type="ECO:0000313" key="2">
    <source>
        <dbReference type="Proteomes" id="UP000291189"/>
    </source>
</evidence>
<proteinExistence type="predicted"/>
<dbReference type="Pfam" id="PF12900">
    <property type="entry name" value="Pyridox_ox_2"/>
    <property type="match status" value="1"/>
</dbReference>
<sequence>MQTLDDEHPVLDLSVEECWALLRTQEFGRVAYRLVDEVHIVPINYLVDRGRLIVRTGSGNKLLAAALQSDAALEIDWVDDTNAWSVVVRGRFHRLSEDEQAEVDDSRLHSWVPTLKYEMLALLPAEVTGRRFLLQR</sequence>
<dbReference type="Gene3D" id="2.30.110.10">
    <property type="entry name" value="Electron Transport, Fmn-binding Protein, Chain A"/>
    <property type="match status" value="1"/>
</dbReference>
<protein>
    <submittedName>
        <fullName evidence="1">Pyridoxamine 5'-phosphate oxidase family protein</fullName>
    </submittedName>
</protein>
<dbReference type="OrthoDB" id="7062584at2"/>
<dbReference type="InterPro" id="IPR012349">
    <property type="entry name" value="Split_barrel_FMN-bd"/>
</dbReference>